<proteinExistence type="predicted"/>
<protein>
    <recommendedName>
        <fullName evidence="3">Terminase small subunit</fullName>
    </recommendedName>
</protein>
<evidence type="ECO:0000313" key="2">
    <source>
        <dbReference type="Proteomes" id="UP001168883"/>
    </source>
</evidence>
<comment type="caution">
    <text evidence="1">The sequence shown here is derived from an EMBL/GenBank/DDBJ whole genome shotgun (WGS) entry which is preliminary data.</text>
</comment>
<name>A0ABT8VHG7_9BACL</name>
<evidence type="ECO:0000313" key="1">
    <source>
        <dbReference type="EMBL" id="MDO3680408.1"/>
    </source>
</evidence>
<dbReference type="RefSeq" id="WP_302880705.1">
    <property type="nucleotide sequence ID" value="NZ_JAUMKJ010000040.1"/>
</dbReference>
<evidence type="ECO:0008006" key="3">
    <source>
        <dbReference type="Google" id="ProtNLM"/>
    </source>
</evidence>
<reference evidence="1" key="1">
    <citation type="submission" date="2023-07" db="EMBL/GenBank/DDBJ databases">
        <authorList>
            <person name="Aktuganov G."/>
            <person name="Boyko T."/>
            <person name="Delegan Y."/>
            <person name="Galimzianova N."/>
            <person name="Gilvanova E."/>
            <person name="Korobov V."/>
            <person name="Kuzmina L."/>
            <person name="Melentiev A."/>
            <person name="Milman P."/>
            <person name="Ryabova A."/>
            <person name="Stupak E."/>
            <person name="Yasakov T."/>
            <person name="Zharikova N."/>
            <person name="Zhurenko E."/>
        </authorList>
    </citation>
    <scope>NUCLEOTIDE SEQUENCE</scope>
    <source>
        <strain evidence="1">IB-739</strain>
    </source>
</reference>
<accession>A0ABT8VHG7</accession>
<keyword evidence="2" id="KW-1185">Reference proteome</keyword>
<dbReference type="EMBL" id="JAUMKJ010000040">
    <property type="protein sequence ID" value="MDO3680408.1"/>
    <property type="molecule type" value="Genomic_DNA"/>
</dbReference>
<organism evidence="1 2">
    <name type="scientific">Paenibacillus ehimensis</name>
    <dbReference type="NCBI Taxonomy" id="79264"/>
    <lineage>
        <taxon>Bacteria</taxon>
        <taxon>Bacillati</taxon>
        <taxon>Bacillota</taxon>
        <taxon>Bacilli</taxon>
        <taxon>Bacillales</taxon>
        <taxon>Paenibacillaceae</taxon>
        <taxon>Paenibacillus</taxon>
    </lineage>
</organism>
<sequence length="124" mass="13255">MSAEAIAKIEAEMKANQDDSYIQYIGQFLLQRIETNPDDAAKLASKDKTIAKSLEAMKGEAMKKQKNGMAMLTPDQGFAIVLKYFGITGAAAPVPASVVTAPAADATVAKKPVSDFDVKLDDFL</sequence>
<dbReference type="Proteomes" id="UP001168883">
    <property type="component" value="Unassembled WGS sequence"/>
</dbReference>
<gene>
    <name evidence="1" type="ORF">Q3C12_25700</name>
</gene>